<accession>A0AAN6MW50</accession>
<dbReference type="AlphaFoldDB" id="A0AAN6MW50"/>
<feature type="region of interest" description="Disordered" evidence="1">
    <location>
        <begin position="137"/>
        <end position="158"/>
    </location>
</feature>
<dbReference type="Proteomes" id="UP001303473">
    <property type="component" value="Unassembled WGS sequence"/>
</dbReference>
<name>A0AAN6MW50_9PEZI</name>
<feature type="compositionally biased region" description="Polar residues" evidence="1">
    <location>
        <begin position="141"/>
        <end position="158"/>
    </location>
</feature>
<keyword evidence="3" id="KW-1185">Reference proteome</keyword>
<proteinExistence type="predicted"/>
<reference evidence="3" key="1">
    <citation type="journal article" date="2023" name="Mol. Phylogenet. Evol.">
        <title>Genome-scale phylogeny and comparative genomics of the fungal order Sordariales.</title>
        <authorList>
            <person name="Hensen N."/>
            <person name="Bonometti L."/>
            <person name="Westerberg I."/>
            <person name="Brannstrom I.O."/>
            <person name="Guillou S."/>
            <person name="Cros-Aarteil S."/>
            <person name="Calhoun S."/>
            <person name="Haridas S."/>
            <person name="Kuo A."/>
            <person name="Mondo S."/>
            <person name="Pangilinan J."/>
            <person name="Riley R."/>
            <person name="LaButti K."/>
            <person name="Andreopoulos B."/>
            <person name="Lipzen A."/>
            <person name="Chen C."/>
            <person name="Yan M."/>
            <person name="Daum C."/>
            <person name="Ng V."/>
            <person name="Clum A."/>
            <person name="Steindorff A."/>
            <person name="Ohm R.A."/>
            <person name="Martin F."/>
            <person name="Silar P."/>
            <person name="Natvig D.O."/>
            <person name="Lalanne C."/>
            <person name="Gautier V."/>
            <person name="Ament-Velasquez S.L."/>
            <person name="Kruys A."/>
            <person name="Hutchinson M.I."/>
            <person name="Powell A.J."/>
            <person name="Barry K."/>
            <person name="Miller A.N."/>
            <person name="Grigoriev I.V."/>
            <person name="Debuchy R."/>
            <person name="Gladieux P."/>
            <person name="Hiltunen Thoren M."/>
            <person name="Johannesson H."/>
        </authorList>
    </citation>
    <scope>NUCLEOTIDE SEQUENCE [LARGE SCALE GENOMIC DNA]</scope>
    <source>
        <strain evidence="3">CBS 340.73</strain>
    </source>
</reference>
<protein>
    <submittedName>
        <fullName evidence="2">Uncharacterized protein</fullName>
    </submittedName>
</protein>
<gene>
    <name evidence="2" type="ORF">QBC46DRAFT_359528</name>
</gene>
<comment type="caution">
    <text evidence="2">The sequence shown here is derived from an EMBL/GenBank/DDBJ whole genome shotgun (WGS) entry which is preliminary data.</text>
</comment>
<sequence>MARLALPLLMSCPTGGRANQPALPFPPFCRAGRLIRMHLSFPLPRCLRSVCNPRRAVCCRERNRPRRTYGLRGAMDTKEVGVLNATTNATTNRTTSTTIHMLKRYRMVSLRFMWTGGGTDGTTLITLRLSRHRFLKEARNSRPSTSSKTFNASTISTP</sequence>
<evidence type="ECO:0000256" key="1">
    <source>
        <dbReference type="SAM" id="MobiDB-lite"/>
    </source>
</evidence>
<evidence type="ECO:0000313" key="3">
    <source>
        <dbReference type="Proteomes" id="UP001303473"/>
    </source>
</evidence>
<dbReference type="EMBL" id="MU854100">
    <property type="protein sequence ID" value="KAK3933643.1"/>
    <property type="molecule type" value="Genomic_DNA"/>
</dbReference>
<evidence type="ECO:0000313" key="2">
    <source>
        <dbReference type="EMBL" id="KAK3933643.1"/>
    </source>
</evidence>
<organism evidence="2 3">
    <name type="scientific">Diplogelasinospora grovesii</name>
    <dbReference type="NCBI Taxonomy" id="303347"/>
    <lineage>
        <taxon>Eukaryota</taxon>
        <taxon>Fungi</taxon>
        <taxon>Dikarya</taxon>
        <taxon>Ascomycota</taxon>
        <taxon>Pezizomycotina</taxon>
        <taxon>Sordariomycetes</taxon>
        <taxon>Sordariomycetidae</taxon>
        <taxon>Sordariales</taxon>
        <taxon>Diplogelasinosporaceae</taxon>
        <taxon>Diplogelasinospora</taxon>
    </lineage>
</organism>